<dbReference type="EMBL" id="QBLH01000211">
    <property type="protein sequence ID" value="TGZ57102.1"/>
    <property type="molecule type" value="Genomic_DNA"/>
</dbReference>
<feature type="region of interest" description="Disordered" evidence="1">
    <location>
        <begin position="1"/>
        <end position="32"/>
    </location>
</feature>
<comment type="caution">
    <text evidence="2">The sequence shown here is derived from an EMBL/GenBank/DDBJ whole genome shotgun (WGS) entry which is preliminary data.</text>
</comment>
<name>A0A4S2L2K8_9HYME</name>
<keyword evidence="3" id="KW-1185">Reference proteome</keyword>
<dbReference type="AlphaFoldDB" id="A0A4S2L2K8"/>
<accession>A0A4S2L2K8</accession>
<dbReference type="Proteomes" id="UP000310200">
    <property type="component" value="Unassembled WGS sequence"/>
</dbReference>
<sequence length="51" mass="6136">MALPPRERSSNVRRKEKLRRVRSPRSLEAEEQNEIFCRCDERHCKRAPPNC</sequence>
<evidence type="ECO:0000313" key="2">
    <source>
        <dbReference type="EMBL" id="TGZ57102.1"/>
    </source>
</evidence>
<evidence type="ECO:0000256" key="1">
    <source>
        <dbReference type="SAM" id="MobiDB-lite"/>
    </source>
</evidence>
<organism evidence="2 3">
    <name type="scientific">Temnothorax longispinosus</name>
    <dbReference type="NCBI Taxonomy" id="300112"/>
    <lineage>
        <taxon>Eukaryota</taxon>
        <taxon>Metazoa</taxon>
        <taxon>Ecdysozoa</taxon>
        <taxon>Arthropoda</taxon>
        <taxon>Hexapoda</taxon>
        <taxon>Insecta</taxon>
        <taxon>Pterygota</taxon>
        <taxon>Neoptera</taxon>
        <taxon>Endopterygota</taxon>
        <taxon>Hymenoptera</taxon>
        <taxon>Apocrita</taxon>
        <taxon>Aculeata</taxon>
        <taxon>Formicoidea</taxon>
        <taxon>Formicidae</taxon>
        <taxon>Myrmicinae</taxon>
        <taxon>Temnothorax</taxon>
    </lineage>
</organism>
<feature type="compositionally biased region" description="Basic residues" evidence="1">
    <location>
        <begin position="11"/>
        <end position="23"/>
    </location>
</feature>
<gene>
    <name evidence="2" type="ORF">DBV15_08994</name>
</gene>
<proteinExistence type="predicted"/>
<protein>
    <submittedName>
        <fullName evidence="2">Uncharacterized protein</fullName>
    </submittedName>
</protein>
<feature type="compositionally biased region" description="Basic and acidic residues" evidence="1">
    <location>
        <begin position="1"/>
        <end position="10"/>
    </location>
</feature>
<reference evidence="2 3" key="1">
    <citation type="journal article" date="2019" name="Philos. Trans. R. Soc. Lond., B, Biol. Sci.">
        <title>Ant behaviour and brain gene expression of defending hosts depend on the ecological success of the intruding social parasite.</title>
        <authorList>
            <person name="Kaur R."/>
            <person name="Stoldt M."/>
            <person name="Jongepier E."/>
            <person name="Feldmeyer B."/>
            <person name="Menzel F."/>
            <person name="Bornberg-Bauer E."/>
            <person name="Foitzik S."/>
        </authorList>
    </citation>
    <scope>NUCLEOTIDE SEQUENCE [LARGE SCALE GENOMIC DNA]</scope>
    <source>
        <tissue evidence="2">Whole body</tissue>
    </source>
</reference>
<evidence type="ECO:0000313" key="3">
    <source>
        <dbReference type="Proteomes" id="UP000310200"/>
    </source>
</evidence>